<sequence length="65" mass="7510">MKYLAGAIAFAVVVFAVMFRYEYTNHTGLDRVDRWTGKMETMCLAAPEPDWLSVAQCEEMRFGKR</sequence>
<proteinExistence type="predicted"/>
<evidence type="ECO:0000313" key="1">
    <source>
        <dbReference type="EMBL" id="USE79000.1"/>
    </source>
</evidence>
<evidence type="ECO:0000313" key="2">
    <source>
        <dbReference type="Proteomes" id="UP001056648"/>
    </source>
</evidence>
<accession>A0ABY4VP37</accession>
<keyword evidence="2" id="KW-1185">Reference proteome</keyword>
<name>A0ABY4VP37_9BURK</name>
<organism evidence="1 2">
    <name type="scientific">Cupriavidus gilardii</name>
    <dbReference type="NCBI Taxonomy" id="82541"/>
    <lineage>
        <taxon>Bacteria</taxon>
        <taxon>Pseudomonadati</taxon>
        <taxon>Pseudomonadota</taxon>
        <taxon>Betaproteobacteria</taxon>
        <taxon>Burkholderiales</taxon>
        <taxon>Burkholderiaceae</taxon>
        <taxon>Cupriavidus</taxon>
    </lineage>
</organism>
<protein>
    <submittedName>
        <fullName evidence="1">Uncharacterized protein</fullName>
    </submittedName>
</protein>
<dbReference type="RefSeq" id="WP_252252721.1">
    <property type="nucleotide sequence ID" value="NZ_CP098736.1"/>
</dbReference>
<reference evidence="1" key="1">
    <citation type="submission" date="2022-06" db="EMBL/GenBank/DDBJ databases">
        <title>Complete genome sequence and characterization of Cupriavidus gilardii QJ1 isolated from contaminating cells.</title>
        <authorList>
            <person name="Qi J."/>
        </authorList>
    </citation>
    <scope>NUCLEOTIDE SEQUENCE</scope>
    <source>
        <strain evidence="1">QJ1</strain>
    </source>
</reference>
<gene>
    <name evidence="1" type="ORF">NDR89_20400</name>
</gene>
<dbReference type="Proteomes" id="UP001056648">
    <property type="component" value="Chromosome 2"/>
</dbReference>
<dbReference type="EMBL" id="CP098736">
    <property type="protein sequence ID" value="USE79000.1"/>
    <property type="molecule type" value="Genomic_DNA"/>
</dbReference>